<accession>A0AAV9Y0B1</accession>
<sequence length="257" mass="29497">MSYHNVKVIRNTSKTPDSPIKRSNTIYINNLNERIPISELKEGLNHFFSKFGVISSIKCLNSFYRRGQAWISFENVDSAEVAIKNGKNASIFGKPMKVNFSIENSRIYPKEKCNNEIPMVPRSIKSRIELYKLYLDQWLKHVKTHKLIDMSGDSGERLSPEATSSNNWDSSHIYTSKKHSFEKLQLISKQCLTGATRETHFSELLHTKHSNLDTSETNGQNTTILVQIISGKCKEEDMRNIFQSICGFKELRYVPVS</sequence>
<dbReference type="InterPro" id="IPR012677">
    <property type="entry name" value="Nucleotide-bd_a/b_plait_sf"/>
</dbReference>
<dbReference type="InterPro" id="IPR035979">
    <property type="entry name" value="RBD_domain_sf"/>
</dbReference>
<feature type="domain" description="RRM" evidence="2">
    <location>
        <begin position="24"/>
        <end position="103"/>
    </location>
</feature>
<dbReference type="AlphaFoldDB" id="A0AAV9Y0B1"/>
<dbReference type="Pfam" id="PF00076">
    <property type="entry name" value="RRM_1"/>
    <property type="match status" value="1"/>
</dbReference>
<dbReference type="SMART" id="SM00360">
    <property type="entry name" value="RRM"/>
    <property type="match status" value="1"/>
</dbReference>
<dbReference type="SUPFAM" id="SSF54928">
    <property type="entry name" value="RNA-binding domain, RBD"/>
    <property type="match status" value="1"/>
</dbReference>
<gene>
    <name evidence="3" type="ORF">RS030_71030</name>
</gene>
<evidence type="ECO:0000313" key="3">
    <source>
        <dbReference type="EMBL" id="KAK6588136.1"/>
    </source>
</evidence>
<dbReference type="PROSITE" id="PS50102">
    <property type="entry name" value="RRM"/>
    <property type="match status" value="1"/>
</dbReference>
<dbReference type="InterPro" id="IPR000504">
    <property type="entry name" value="RRM_dom"/>
</dbReference>
<comment type="caution">
    <text evidence="3">The sequence shown here is derived from an EMBL/GenBank/DDBJ whole genome shotgun (WGS) entry which is preliminary data.</text>
</comment>
<evidence type="ECO:0000256" key="1">
    <source>
        <dbReference type="PROSITE-ProRule" id="PRU00176"/>
    </source>
</evidence>
<reference evidence="3 4" key="1">
    <citation type="submission" date="2023-10" db="EMBL/GenBank/DDBJ databases">
        <title>Comparative genomics analysis reveals potential genetic determinants of host preference in Cryptosporidium xiaoi.</title>
        <authorList>
            <person name="Xiao L."/>
            <person name="Li J."/>
        </authorList>
    </citation>
    <scope>NUCLEOTIDE SEQUENCE [LARGE SCALE GENOMIC DNA]</scope>
    <source>
        <strain evidence="3 4">52996</strain>
    </source>
</reference>
<dbReference type="GO" id="GO:0003723">
    <property type="term" value="F:RNA binding"/>
    <property type="evidence" value="ECO:0007669"/>
    <property type="project" value="UniProtKB-UniRule"/>
</dbReference>
<proteinExistence type="predicted"/>
<protein>
    <submittedName>
        <fullName evidence="3">U1 snrnp</fullName>
    </submittedName>
</protein>
<dbReference type="Gene3D" id="3.30.70.330">
    <property type="match status" value="1"/>
</dbReference>
<keyword evidence="4" id="KW-1185">Reference proteome</keyword>
<name>A0AAV9Y0B1_9CRYT</name>
<evidence type="ECO:0000259" key="2">
    <source>
        <dbReference type="PROSITE" id="PS50102"/>
    </source>
</evidence>
<dbReference type="EMBL" id="JAWDEY010000035">
    <property type="protein sequence ID" value="KAK6588136.1"/>
    <property type="molecule type" value="Genomic_DNA"/>
</dbReference>
<organism evidence="3 4">
    <name type="scientific">Cryptosporidium xiaoi</name>
    <dbReference type="NCBI Taxonomy" id="659607"/>
    <lineage>
        <taxon>Eukaryota</taxon>
        <taxon>Sar</taxon>
        <taxon>Alveolata</taxon>
        <taxon>Apicomplexa</taxon>
        <taxon>Conoidasida</taxon>
        <taxon>Coccidia</taxon>
        <taxon>Eucoccidiorida</taxon>
        <taxon>Eimeriorina</taxon>
        <taxon>Cryptosporidiidae</taxon>
        <taxon>Cryptosporidium</taxon>
    </lineage>
</organism>
<keyword evidence="1" id="KW-0694">RNA-binding</keyword>
<dbReference type="Proteomes" id="UP001311799">
    <property type="component" value="Unassembled WGS sequence"/>
</dbReference>
<evidence type="ECO:0000313" key="4">
    <source>
        <dbReference type="Proteomes" id="UP001311799"/>
    </source>
</evidence>